<dbReference type="OrthoDB" id="655312at2"/>
<comment type="caution">
    <text evidence="5">The sequence shown here is derived from an EMBL/GenBank/DDBJ whole genome shotgun (WGS) entry which is preliminary data.</text>
</comment>
<dbReference type="InterPro" id="IPR013325">
    <property type="entry name" value="RNA_pol_sigma_r2"/>
</dbReference>
<dbReference type="Proteomes" id="UP000248917">
    <property type="component" value="Unassembled WGS sequence"/>
</dbReference>
<dbReference type="Gene3D" id="1.10.1740.10">
    <property type="match status" value="1"/>
</dbReference>
<dbReference type="InterPro" id="IPR007627">
    <property type="entry name" value="RNA_pol_sigma70_r2"/>
</dbReference>
<dbReference type="SUPFAM" id="SSF88946">
    <property type="entry name" value="Sigma2 domain of RNA polymerase sigma factors"/>
    <property type="match status" value="1"/>
</dbReference>
<keyword evidence="1" id="KW-0805">Transcription regulation</keyword>
<evidence type="ECO:0000259" key="4">
    <source>
        <dbReference type="Pfam" id="PF04542"/>
    </source>
</evidence>
<dbReference type="EMBL" id="QKTX01000003">
    <property type="protein sequence ID" value="PZV85212.1"/>
    <property type="molecule type" value="Genomic_DNA"/>
</dbReference>
<dbReference type="GO" id="GO:0016987">
    <property type="term" value="F:sigma factor activity"/>
    <property type="evidence" value="ECO:0007669"/>
    <property type="project" value="UniProtKB-KW"/>
</dbReference>
<dbReference type="GO" id="GO:0006352">
    <property type="term" value="P:DNA-templated transcription initiation"/>
    <property type="evidence" value="ECO:0007669"/>
    <property type="project" value="InterPro"/>
</dbReference>
<evidence type="ECO:0000256" key="2">
    <source>
        <dbReference type="ARBA" id="ARBA00023082"/>
    </source>
</evidence>
<reference evidence="5 6" key="1">
    <citation type="submission" date="2018-06" db="EMBL/GenBank/DDBJ databases">
        <title>Genomic Encyclopedia of Archaeal and Bacterial Type Strains, Phase II (KMG-II): from individual species to whole genera.</title>
        <authorList>
            <person name="Goeker M."/>
        </authorList>
    </citation>
    <scope>NUCLEOTIDE SEQUENCE [LARGE SCALE GENOMIC DNA]</scope>
    <source>
        <strain evidence="5 6">T4</strain>
    </source>
</reference>
<proteinExistence type="predicted"/>
<keyword evidence="3" id="KW-0804">Transcription</keyword>
<feature type="domain" description="RNA polymerase sigma-70 region 2" evidence="4">
    <location>
        <begin position="59"/>
        <end position="125"/>
    </location>
</feature>
<dbReference type="PANTHER" id="PTHR43133:SF62">
    <property type="entry name" value="RNA POLYMERASE SIGMA FACTOR SIGZ"/>
    <property type="match status" value="1"/>
</dbReference>
<dbReference type="InterPro" id="IPR014284">
    <property type="entry name" value="RNA_pol_sigma-70_dom"/>
</dbReference>
<keyword evidence="2" id="KW-0731">Sigma factor</keyword>
<dbReference type="Pfam" id="PF04542">
    <property type="entry name" value="Sigma70_r2"/>
    <property type="match status" value="1"/>
</dbReference>
<evidence type="ECO:0000256" key="3">
    <source>
        <dbReference type="ARBA" id="ARBA00023163"/>
    </source>
</evidence>
<evidence type="ECO:0000313" key="5">
    <source>
        <dbReference type="EMBL" id="PZV85212.1"/>
    </source>
</evidence>
<dbReference type="InterPro" id="IPR039425">
    <property type="entry name" value="RNA_pol_sigma-70-like"/>
</dbReference>
<dbReference type="AlphaFoldDB" id="A0A326S1R9"/>
<evidence type="ECO:0000313" key="6">
    <source>
        <dbReference type="Proteomes" id="UP000248917"/>
    </source>
</evidence>
<name>A0A326S1R9_9BACT</name>
<keyword evidence="6" id="KW-1185">Reference proteome</keyword>
<dbReference type="PANTHER" id="PTHR43133">
    <property type="entry name" value="RNA POLYMERASE ECF-TYPE SIGMA FACTO"/>
    <property type="match status" value="1"/>
</dbReference>
<organism evidence="5 6">
    <name type="scientific">Algoriphagus aquaeductus</name>
    <dbReference type="NCBI Taxonomy" id="475299"/>
    <lineage>
        <taxon>Bacteria</taxon>
        <taxon>Pseudomonadati</taxon>
        <taxon>Bacteroidota</taxon>
        <taxon>Cytophagia</taxon>
        <taxon>Cytophagales</taxon>
        <taxon>Cyclobacteriaceae</taxon>
        <taxon>Algoriphagus</taxon>
    </lineage>
</organism>
<evidence type="ECO:0000256" key="1">
    <source>
        <dbReference type="ARBA" id="ARBA00023015"/>
    </source>
</evidence>
<gene>
    <name evidence="5" type="ORF">CLV31_1031</name>
</gene>
<accession>A0A326S1R9</accession>
<sequence>MPLKRFSQIEDFYSQLALKLGLIFSKFLLPIQPSTMNLSDPILLQDFKNGEKHAVDAFYSLYKKPVLRFILSMVKDPFESEGIFHEVFLKIFRKRCELESSDRVQSYIFTITKNEVIDYFKRLKRDRERLESFYKNRIEDSTGEEMAAEEMIFQRLESAVDTLPYQRKKVLELS</sequence>
<protein>
    <submittedName>
        <fullName evidence="5">RNA polymerase sigma-70 factor (ECF subfamily)</fullName>
    </submittedName>
</protein>
<dbReference type="NCBIfam" id="TIGR02937">
    <property type="entry name" value="sigma70-ECF"/>
    <property type="match status" value="1"/>
</dbReference>